<reference evidence="8" key="1">
    <citation type="submission" date="2020-10" db="EMBL/GenBank/DDBJ databases">
        <title>Taxonomic study of unclassified bacteria belonging to the class Ktedonobacteria.</title>
        <authorList>
            <person name="Yabe S."/>
            <person name="Wang C.M."/>
            <person name="Zheng Y."/>
            <person name="Sakai Y."/>
            <person name="Cavaletti L."/>
            <person name="Monciardini P."/>
            <person name="Donadio S."/>
        </authorList>
    </citation>
    <scope>NUCLEOTIDE SEQUENCE</scope>
    <source>
        <strain evidence="8">ID150040</strain>
    </source>
</reference>
<keyword evidence="4" id="KW-0680">Restriction system</keyword>
<comment type="caution">
    <text evidence="8">The sequence shown here is derived from an EMBL/GenBank/DDBJ whole genome shotgun (WGS) entry which is preliminary data.</text>
</comment>
<keyword evidence="3 5" id="KW-0949">S-adenosyl-L-methionine</keyword>
<keyword evidence="1 5" id="KW-0489">Methyltransferase</keyword>
<evidence type="ECO:0000256" key="3">
    <source>
        <dbReference type="ARBA" id="ARBA00022691"/>
    </source>
</evidence>
<gene>
    <name evidence="8" type="ORF">KSF_025690</name>
</gene>
<dbReference type="SUPFAM" id="SSF53335">
    <property type="entry name" value="S-adenosyl-L-methionine-dependent methyltransferases"/>
    <property type="match status" value="1"/>
</dbReference>
<dbReference type="PROSITE" id="PS00094">
    <property type="entry name" value="C5_MTASE_1"/>
    <property type="match status" value="1"/>
</dbReference>
<evidence type="ECO:0000256" key="2">
    <source>
        <dbReference type="ARBA" id="ARBA00022679"/>
    </source>
</evidence>
<dbReference type="Gene3D" id="3.90.120.10">
    <property type="entry name" value="DNA Methylase, subunit A, domain 2"/>
    <property type="match status" value="1"/>
</dbReference>
<dbReference type="RefSeq" id="WP_220203347.1">
    <property type="nucleotide sequence ID" value="NZ_BNJK01000001.1"/>
</dbReference>
<dbReference type="NCBIfam" id="TIGR00675">
    <property type="entry name" value="dcm"/>
    <property type="match status" value="1"/>
</dbReference>
<dbReference type="GO" id="GO:0009307">
    <property type="term" value="P:DNA restriction-modification system"/>
    <property type="evidence" value="ECO:0007669"/>
    <property type="project" value="UniProtKB-KW"/>
</dbReference>
<keyword evidence="2 5" id="KW-0808">Transferase</keyword>
<dbReference type="PROSITE" id="PS51679">
    <property type="entry name" value="SAM_MT_C5"/>
    <property type="match status" value="1"/>
</dbReference>
<sequence>MKKVVSLFSGCGGFDAGFKEQGFDLIYACDIDSTAVDCYARNIDPRVYLRDVTSTEFHRDISTIGSCDIVLGGFPCQGFSKAGPKNVEDKRNALYIEMKNAIAVLRPQIFIAENVDGISQNFKGAYLERIVADFQQIGYRVEYRILDAIAFGLPQHRRRIFFVGIKQSIHQHFSWPEPTHFFKRRNGEFTIADIHPVEQSAHWQQTTLRAGDIQARPLPQQIQTIKDAIQDIRDLDIDIPDHRITHRWPSKYTTIFHTIREGQKLCNVRHASTSVYTWQIPEVFGSVSERERYILETIAKYRRHKKYGNLPNGNPLPVDEIERLSRLHEVQQDLENLLSKEYIKFKSGGYDLKGALFCSGLFKRPLWNEPAPTVLTNFHNPRYFLHPLEDRPFTLRECARLQGFPDTFIFTTSNTSQDLVSGYRLVGNAVPPIVSKAFADAVRQFLYQKEKAMQLLF</sequence>
<dbReference type="GO" id="GO:0032259">
    <property type="term" value="P:methylation"/>
    <property type="evidence" value="ECO:0007669"/>
    <property type="project" value="UniProtKB-KW"/>
</dbReference>
<dbReference type="GO" id="GO:0003886">
    <property type="term" value="F:DNA (cytosine-5-)-methyltransferase activity"/>
    <property type="evidence" value="ECO:0007669"/>
    <property type="project" value="UniProtKB-EC"/>
</dbReference>
<evidence type="ECO:0000256" key="5">
    <source>
        <dbReference type="PROSITE-ProRule" id="PRU01016"/>
    </source>
</evidence>
<evidence type="ECO:0000256" key="7">
    <source>
        <dbReference type="RuleBase" id="RU000417"/>
    </source>
</evidence>
<dbReference type="GO" id="GO:0003677">
    <property type="term" value="F:DNA binding"/>
    <property type="evidence" value="ECO:0007669"/>
    <property type="project" value="TreeGrafter"/>
</dbReference>
<dbReference type="PRINTS" id="PR00105">
    <property type="entry name" value="C5METTRFRASE"/>
</dbReference>
<dbReference type="EMBL" id="BNJK01000001">
    <property type="protein sequence ID" value="GHO92521.1"/>
    <property type="molecule type" value="Genomic_DNA"/>
</dbReference>
<evidence type="ECO:0000256" key="6">
    <source>
        <dbReference type="RuleBase" id="RU000416"/>
    </source>
</evidence>
<organism evidence="8 9">
    <name type="scientific">Reticulibacter mediterranei</name>
    <dbReference type="NCBI Taxonomy" id="2778369"/>
    <lineage>
        <taxon>Bacteria</taxon>
        <taxon>Bacillati</taxon>
        <taxon>Chloroflexota</taxon>
        <taxon>Ktedonobacteria</taxon>
        <taxon>Ktedonobacterales</taxon>
        <taxon>Reticulibacteraceae</taxon>
        <taxon>Reticulibacter</taxon>
    </lineage>
</organism>
<evidence type="ECO:0000313" key="9">
    <source>
        <dbReference type="Proteomes" id="UP000597444"/>
    </source>
</evidence>
<dbReference type="InterPro" id="IPR029063">
    <property type="entry name" value="SAM-dependent_MTases_sf"/>
</dbReference>
<protein>
    <recommendedName>
        <fullName evidence="7">Cytosine-specific methyltransferase</fullName>
        <ecNumber evidence="7">2.1.1.37</ecNumber>
    </recommendedName>
</protein>
<keyword evidence="9" id="KW-1185">Reference proteome</keyword>
<evidence type="ECO:0000313" key="8">
    <source>
        <dbReference type="EMBL" id="GHO92521.1"/>
    </source>
</evidence>
<comment type="catalytic activity">
    <reaction evidence="7">
        <text>a 2'-deoxycytidine in DNA + S-adenosyl-L-methionine = a 5-methyl-2'-deoxycytidine in DNA + S-adenosyl-L-homocysteine + H(+)</text>
        <dbReference type="Rhea" id="RHEA:13681"/>
        <dbReference type="Rhea" id="RHEA-COMP:11369"/>
        <dbReference type="Rhea" id="RHEA-COMP:11370"/>
        <dbReference type="ChEBI" id="CHEBI:15378"/>
        <dbReference type="ChEBI" id="CHEBI:57856"/>
        <dbReference type="ChEBI" id="CHEBI:59789"/>
        <dbReference type="ChEBI" id="CHEBI:85452"/>
        <dbReference type="ChEBI" id="CHEBI:85454"/>
        <dbReference type="EC" id="2.1.1.37"/>
    </reaction>
</comment>
<dbReference type="EC" id="2.1.1.37" evidence="7"/>
<dbReference type="Proteomes" id="UP000597444">
    <property type="component" value="Unassembled WGS sequence"/>
</dbReference>
<dbReference type="PANTHER" id="PTHR10629">
    <property type="entry name" value="CYTOSINE-SPECIFIC METHYLTRANSFERASE"/>
    <property type="match status" value="1"/>
</dbReference>
<dbReference type="Pfam" id="PF00145">
    <property type="entry name" value="DNA_methylase"/>
    <property type="match status" value="1"/>
</dbReference>
<evidence type="ECO:0000256" key="4">
    <source>
        <dbReference type="ARBA" id="ARBA00022747"/>
    </source>
</evidence>
<dbReference type="Gene3D" id="3.40.50.150">
    <property type="entry name" value="Vaccinia Virus protein VP39"/>
    <property type="match status" value="1"/>
</dbReference>
<dbReference type="InterPro" id="IPR018117">
    <property type="entry name" value="C5_DNA_meth_AS"/>
</dbReference>
<name>A0A8J3ILS1_9CHLR</name>
<accession>A0A8J3ILS1</accession>
<dbReference type="AlphaFoldDB" id="A0A8J3ILS1"/>
<evidence type="ECO:0000256" key="1">
    <source>
        <dbReference type="ARBA" id="ARBA00022603"/>
    </source>
</evidence>
<dbReference type="PANTHER" id="PTHR10629:SF52">
    <property type="entry name" value="DNA (CYTOSINE-5)-METHYLTRANSFERASE 1"/>
    <property type="match status" value="1"/>
</dbReference>
<feature type="active site" evidence="5">
    <location>
        <position position="76"/>
    </location>
</feature>
<dbReference type="InterPro" id="IPR001525">
    <property type="entry name" value="C5_MeTfrase"/>
</dbReference>
<comment type="similarity">
    <text evidence="5 6">Belongs to the class I-like SAM-binding methyltransferase superfamily. C5-methyltransferase family.</text>
</comment>
<proteinExistence type="inferred from homology"/>
<dbReference type="GO" id="GO:0044027">
    <property type="term" value="P:negative regulation of gene expression via chromosomal CpG island methylation"/>
    <property type="evidence" value="ECO:0007669"/>
    <property type="project" value="TreeGrafter"/>
</dbReference>
<dbReference type="InterPro" id="IPR050390">
    <property type="entry name" value="C5-Methyltransferase"/>
</dbReference>